<accession>A0A653DGN7</accession>
<proteinExistence type="predicted"/>
<dbReference type="OrthoDB" id="10446954at2759"/>
<dbReference type="AlphaFoldDB" id="A0A653DGN7"/>
<feature type="chain" id="PRO_5025064566" evidence="1">
    <location>
        <begin position="21"/>
        <end position="59"/>
    </location>
</feature>
<keyword evidence="1" id="KW-0732">Signal</keyword>
<dbReference type="Proteomes" id="UP000410492">
    <property type="component" value="Unassembled WGS sequence"/>
</dbReference>
<dbReference type="EMBL" id="CAACVG010011931">
    <property type="protein sequence ID" value="VEN59184.1"/>
    <property type="molecule type" value="Genomic_DNA"/>
</dbReference>
<evidence type="ECO:0000313" key="2">
    <source>
        <dbReference type="EMBL" id="VEN59184.1"/>
    </source>
</evidence>
<gene>
    <name evidence="2" type="ORF">CALMAC_LOCUS17308</name>
</gene>
<sequence>MKLLYIFVVILIFAVSFSLGEDPNQKKDEEAQTCVTFADCKCEEDCHCMDGLCIEPRWY</sequence>
<name>A0A653DGN7_CALMS</name>
<protein>
    <submittedName>
        <fullName evidence="2">Uncharacterized protein</fullName>
    </submittedName>
</protein>
<organism evidence="2 3">
    <name type="scientific">Callosobruchus maculatus</name>
    <name type="common">Southern cowpea weevil</name>
    <name type="synonym">Pulse bruchid</name>
    <dbReference type="NCBI Taxonomy" id="64391"/>
    <lineage>
        <taxon>Eukaryota</taxon>
        <taxon>Metazoa</taxon>
        <taxon>Ecdysozoa</taxon>
        <taxon>Arthropoda</taxon>
        <taxon>Hexapoda</taxon>
        <taxon>Insecta</taxon>
        <taxon>Pterygota</taxon>
        <taxon>Neoptera</taxon>
        <taxon>Endopterygota</taxon>
        <taxon>Coleoptera</taxon>
        <taxon>Polyphaga</taxon>
        <taxon>Cucujiformia</taxon>
        <taxon>Chrysomeloidea</taxon>
        <taxon>Chrysomelidae</taxon>
        <taxon>Bruchinae</taxon>
        <taxon>Bruchini</taxon>
        <taxon>Callosobruchus</taxon>
    </lineage>
</organism>
<evidence type="ECO:0000256" key="1">
    <source>
        <dbReference type="SAM" id="SignalP"/>
    </source>
</evidence>
<evidence type="ECO:0000313" key="3">
    <source>
        <dbReference type="Proteomes" id="UP000410492"/>
    </source>
</evidence>
<reference evidence="2 3" key="1">
    <citation type="submission" date="2019-01" db="EMBL/GenBank/DDBJ databases">
        <authorList>
            <person name="Sayadi A."/>
        </authorList>
    </citation>
    <scope>NUCLEOTIDE SEQUENCE [LARGE SCALE GENOMIC DNA]</scope>
</reference>
<feature type="signal peptide" evidence="1">
    <location>
        <begin position="1"/>
        <end position="20"/>
    </location>
</feature>
<keyword evidence="3" id="KW-1185">Reference proteome</keyword>